<evidence type="ECO:0000313" key="2">
    <source>
        <dbReference type="Proteomes" id="UP001234178"/>
    </source>
</evidence>
<accession>A0ABR0A154</accession>
<comment type="caution">
    <text evidence="1">The sequence shown here is derived from an EMBL/GenBank/DDBJ whole genome shotgun (WGS) entry which is preliminary data.</text>
</comment>
<protein>
    <submittedName>
        <fullName evidence="1">Uncharacterized protein</fullName>
    </submittedName>
</protein>
<dbReference type="Proteomes" id="UP001234178">
    <property type="component" value="Unassembled WGS sequence"/>
</dbReference>
<proteinExistence type="predicted"/>
<keyword evidence="2" id="KW-1185">Reference proteome</keyword>
<name>A0ABR0A154_9CRUS</name>
<gene>
    <name evidence="1" type="ORF">OUZ56_000922</name>
</gene>
<reference evidence="1 2" key="1">
    <citation type="journal article" date="2023" name="Nucleic Acids Res.">
        <title>The hologenome of Daphnia magna reveals possible DNA methylation and microbiome-mediated evolution of the host genome.</title>
        <authorList>
            <person name="Chaturvedi A."/>
            <person name="Li X."/>
            <person name="Dhandapani V."/>
            <person name="Marshall H."/>
            <person name="Kissane S."/>
            <person name="Cuenca-Cambronero M."/>
            <person name="Asole G."/>
            <person name="Calvet F."/>
            <person name="Ruiz-Romero M."/>
            <person name="Marangio P."/>
            <person name="Guigo R."/>
            <person name="Rago D."/>
            <person name="Mirbahai L."/>
            <person name="Eastwood N."/>
            <person name="Colbourne J.K."/>
            <person name="Zhou J."/>
            <person name="Mallon E."/>
            <person name="Orsini L."/>
        </authorList>
    </citation>
    <scope>NUCLEOTIDE SEQUENCE [LARGE SCALE GENOMIC DNA]</scope>
    <source>
        <strain evidence="1">LRV0_1</strain>
    </source>
</reference>
<sequence>MSRLAPLMLSPVETGETHSFYWPIAKPRTSTTKQFSLYTQIKLGVSRFHCARQSFDCDGSFRPTD</sequence>
<organism evidence="1 2">
    <name type="scientific">Daphnia magna</name>
    <dbReference type="NCBI Taxonomy" id="35525"/>
    <lineage>
        <taxon>Eukaryota</taxon>
        <taxon>Metazoa</taxon>
        <taxon>Ecdysozoa</taxon>
        <taxon>Arthropoda</taxon>
        <taxon>Crustacea</taxon>
        <taxon>Branchiopoda</taxon>
        <taxon>Diplostraca</taxon>
        <taxon>Cladocera</taxon>
        <taxon>Anomopoda</taxon>
        <taxon>Daphniidae</taxon>
        <taxon>Daphnia</taxon>
    </lineage>
</organism>
<dbReference type="EMBL" id="JAOYFB010000036">
    <property type="protein sequence ID" value="KAK4018882.1"/>
    <property type="molecule type" value="Genomic_DNA"/>
</dbReference>
<evidence type="ECO:0000313" key="1">
    <source>
        <dbReference type="EMBL" id="KAK4018882.1"/>
    </source>
</evidence>